<dbReference type="InterPro" id="IPR012902">
    <property type="entry name" value="N_methyl_site"/>
</dbReference>
<dbReference type="EMBL" id="JAAHBT010000043">
    <property type="protein sequence ID" value="NES09213.1"/>
    <property type="molecule type" value="Genomic_DNA"/>
</dbReference>
<reference evidence="1 2" key="1">
    <citation type="submission" date="2020-02" db="EMBL/GenBank/DDBJ databases">
        <title>Broccoli isolated Pseudomonas sp.</title>
        <authorList>
            <person name="Fujikawa T."/>
            <person name="Sawada H."/>
        </authorList>
    </citation>
    <scope>NUCLEOTIDE SEQUENCE [LARGE SCALE GENOMIC DNA]</scope>
    <source>
        <strain evidence="1 2">JCM 32154</strain>
    </source>
</reference>
<organism evidence="1 2">
    <name type="scientific">Pseudomonas laurentiana</name>
    <dbReference type="NCBI Taxonomy" id="2364649"/>
    <lineage>
        <taxon>Bacteria</taxon>
        <taxon>Pseudomonadati</taxon>
        <taxon>Pseudomonadota</taxon>
        <taxon>Gammaproteobacteria</taxon>
        <taxon>Pseudomonadales</taxon>
        <taxon>Pseudomonadaceae</taxon>
        <taxon>Pseudomonas</taxon>
    </lineage>
</organism>
<dbReference type="AlphaFoldDB" id="A0A6I5RN00"/>
<comment type="caution">
    <text evidence="1">The sequence shown here is derived from an EMBL/GenBank/DDBJ whole genome shotgun (WGS) entry which is preliminary data.</text>
</comment>
<protein>
    <submittedName>
        <fullName evidence="1">Prepilin-type N-terminal cleavage/methylation domain-containing protein</fullName>
    </submittedName>
</protein>
<dbReference type="RefSeq" id="WP_163933249.1">
    <property type="nucleotide sequence ID" value="NZ_BMQU01000014.1"/>
</dbReference>
<evidence type="ECO:0000313" key="1">
    <source>
        <dbReference type="EMBL" id="NES09213.1"/>
    </source>
</evidence>
<name>A0A6I5RN00_9PSED</name>
<evidence type="ECO:0000313" key="2">
    <source>
        <dbReference type="Proteomes" id="UP000471751"/>
    </source>
</evidence>
<keyword evidence="2" id="KW-1185">Reference proteome</keyword>
<sequence>MKGQAGFSLLESLVALSIGVLLMLASSRVFMGAIQVWQAQALAAHLQEDARFLLLRMARDIRMAGMAGCLRHEAITFADASTAERFRQPLRVDRAPDGSLRALSLIAGESGETGGPPDWTLVTDCLTTAHVYPGVRSAGAGQTAMPIRRQTYRLEGRQLLLSSGGSRSVLIDNVSALRLMFDPAAPHELHLSLTLSDPHGRVAAQTYELTAAPRNRWF</sequence>
<accession>A0A6I5RN00</accession>
<proteinExistence type="predicted"/>
<dbReference type="Pfam" id="PF07963">
    <property type="entry name" value="N_methyl"/>
    <property type="match status" value="1"/>
</dbReference>
<dbReference type="Proteomes" id="UP000471751">
    <property type="component" value="Unassembled WGS sequence"/>
</dbReference>
<dbReference type="PROSITE" id="PS00409">
    <property type="entry name" value="PROKAR_NTER_METHYL"/>
    <property type="match status" value="1"/>
</dbReference>
<gene>
    <name evidence="1" type="ORF">G3O07_04955</name>
</gene>
<dbReference type="NCBIfam" id="TIGR02532">
    <property type="entry name" value="IV_pilin_GFxxxE"/>
    <property type="match status" value="1"/>
</dbReference>